<accession>A0ABW4NA83</accession>
<evidence type="ECO:0000259" key="1">
    <source>
        <dbReference type="Pfam" id="PF13474"/>
    </source>
</evidence>
<feature type="domain" description="SnoaL-like" evidence="1">
    <location>
        <begin position="14"/>
        <end position="126"/>
    </location>
</feature>
<gene>
    <name evidence="2" type="ORF">ACFSC0_19705</name>
</gene>
<dbReference type="InterPro" id="IPR011944">
    <property type="entry name" value="Steroid_delta5-4_isomerase"/>
</dbReference>
<dbReference type="InterPro" id="IPR032710">
    <property type="entry name" value="NTF2-like_dom_sf"/>
</dbReference>
<dbReference type="SUPFAM" id="SSF54427">
    <property type="entry name" value="NTF2-like"/>
    <property type="match status" value="1"/>
</dbReference>
<dbReference type="InterPro" id="IPR037401">
    <property type="entry name" value="SnoaL-like"/>
</dbReference>
<dbReference type="Proteomes" id="UP001597237">
    <property type="component" value="Unassembled WGS sequence"/>
</dbReference>
<dbReference type="RefSeq" id="WP_377281667.1">
    <property type="nucleotide sequence ID" value="NZ_JBHRSI010000004.1"/>
</dbReference>
<dbReference type="Pfam" id="PF13474">
    <property type="entry name" value="SnoaL_3"/>
    <property type="match status" value="1"/>
</dbReference>
<dbReference type="NCBIfam" id="TIGR02246">
    <property type="entry name" value="SgcJ/EcaC family oxidoreductase"/>
    <property type="match status" value="1"/>
</dbReference>
<organism evidence="2 3">
    <name type="scientific">Phenylobacterium terrae</name>
    <dbReference type="NCBI Taxonomy" id="2665495"/>
    <lineage>
        <taxon>Bacteria</taxon>
        <taxon>Pseudomonadati</taxon>
        <taxon>Pseudomonadota</taxon>
        <taxon>Alphaproteobacteria</taxon>
        <taxon>Caulobacterales</taxon>
        <taxon>Caulobacteraceae</taxon>
        <taxon>Phenylobacterium</taxon>
    </lineage>
</organism>
<protein>
    <submittedName>
        <fullName evidence="2">SgcJ/EcaC family oxidoreductase</fullName>
    </submittedName>
</protein>
<dbReference type="Gene3D" id="3.10.450.50">
    <property type="match status" value="1"/>
</dbReference>
<sequence>MSIPTEFMSLAGVYQQTFRSADWEAWGSLFQEDADFVTWGGVWWRSRAEIIAGHRKVDEWVQAQTGGYVLRPLDASALATGIVLAHAAWEWPGFRSSALATAEDRTGVLTMLLVPTDRGWRIRASHNTRAA</sequence>
<proteinExistence type="predicted"/>
<dbReference type="EMBL" id="JBHUEY010000012">
    <property type="protein sequence ID" value="MFD1785630.1"/>
    <property type="molecule type" value="Genomic_DNA"/>
</dbReference>
<name>A0ABW4NA83_9CAUL</name>
<evidence type="ECO:0000313" key="3">
    <source>
        <dbReference type="Proteomes" id="UP001597237"/>
    </source>
</evidence>
<keyword evidence="3" id="KW-1185">Reference proteome</keyword>
<comment type="caution">
    <text evidence="2">The sequence shown here is derived from an EMBL/GenBank/DDBJ whole genome shotgun (WGS) entry which is preliminary data.</text>
</comment>
<reference evidence="3" key="1">
    <citation type="journal article" date="2019" name="Int. J. Syst. Evol. Microbiol.">
        <title>The Global Catalogue of Microorganisms (GCM) 10K type strain sequencing project: providing services to taxonomists for standard genome sequencing and annotation.</title>
        <authorList>
            <consortium name="The Broad Institute Genomics Platform"/>
            <consortium name="The Broad Institute Genome Sequencing Center for Infectious Disease"/>
            <person name="Wu L."/>
            <person name="Ma J."/>
        </authorList>
    </citation>
    <scope>NUCLEOTIDE SEQUENCE [LARGE SCALE GENOMIC DNA]</scope>
    <source>
        <strain evidence="3">DFY28</strain>
    </source>
</reference>
<evidence type="ECO:0000313" key="2">
    <source>
        <dbReference type="EMBL" id="MFD1785630.1"/>
    </source>
</evidence>